<evidence type="ECO:0000313" key="1">
    <source>
        <dbReference type="EMBL" id="RNA25367.1"/>
    </source>
</evidence>
<name>A0A3M7RPT9_BRAPC</name>
<reference evidence="1 2" key="1">
    <citation type="journal article" date="2018" name="Sci. Rep.">
        <title>Genomic signatures of local adaptation to the degree of environmental predictability in rotifers.</title>
        <authorList>
            <person name="Franch-Gras L."/>
            <person name="Hahn C."/>
            <person name="Garcia-Roger E.M."/>
            <person name="Carmona M.J."/>
            <person name="Serra M."/>
            <person name="Gomez A."/>
        </authorList>
    </citation>
    <scope>NUCLEOTIDE SEQUENCE [LARGE SCALE GENOMIC DNA]</scope>
    <source>
        <strain evidence="1">HYR1</strain>
    </source>
</reference>
<keyword evidence="2" id="KW-1185">Reference proteome</keyword>
<organism evidence="1 2">
    <name type="scientific">Brachionus plicatilis</name>
    <name type="common">Marine rotifer</name>
    <name type="synonym">Brachionus muelleri</name>
    <dbReference type="NCBI Taxonomy" id="10195"/>
    <lineage>
        <taxon>Eukaryota</taxon>
        <taxon>Metazoa</taxon>
        <taxon>Spiralia</taxon>
        <taxon>Gnathifera</taxon>
        <taxon>Rotifera</taxon>
        <taxon>Eurotatoria</taxon>
        <taxon>Monogononta</taxon>
        <taxon>Pseudotrocha</taxon>
        <taxon>Ploima</taxon>
        <taxon>Brachionidae</taxon>
        <taxon>Brachionus</taxon>
    </lineage>
</organism>
<dbReference type="AlphaFoldDB" id="A0A3M7RPT9"/>
<sequence length="134" mass="15446">MHSTNLTRIFISERLNSFFFSVFEPPTSRGVVISAEANFKDVMTSDKVLAKLENLNSNKSAGVDQISTHALKMCAESPKKMIECPEVLIDTRNPHYVSIKIRRILVYFRTDSQKSFFANFLLYYLINKRGLLKY</sequence>
<dbReference type="Proteomes" id="UP000276133">
    <property type="component" value="Unassembled WGS sequence"/>
</dbReference>
<comment type="caution">
    <text evidence="1">The sequence shown here is derived from an EMBL/GenBank/DDBJ whole genome shotgun (WGS) entry which is preliminary data.</text>
</comment>
<evidence type="ECO:0008006" key="3">
    <source>
        <dbReference type="Google" id="ProtNLM"/>
    </source>
</evidence>
<evidence type="ECO:0000313" key="2">
    <source>
        <dbReference type="Proteomes" id="UP000276133"/>
    </source>
</evidence>
<proteinExistence type="predicted"/>
<dbReference type="EMBL" id="REGN01002935">
    <property type="protein sequence ID" value="RNA25367.1"/>
    <property type="molecule type" value="Genomic_DNA"/>
</dbReference>
<gene>
    <name evidence="1" type="ORF">BpHYR1_029075</name>
</gene>
<accession>A0A3M7RPT9</accession>
<protein>
    <recommendedName>
        <fullName evidence="3">RNA-directed DNA polymerase from mobile element jockey-like</fullName>
    </recommendedName>
</protein>